<feature type="transmembrane region" description="Helical" evidence="6">
    <location>
        <begin position="41"/>
        <end position="62"/>
    </location>
</feature>
<keyword evidence="2" id="KW-1003">Cell membrane</keyword>
<dbReference type="GO" id="GO:0005886">
    <property type="term" value="C:plasma membrane"/>
    <property type="evidence" value="ECO:0007669"/>
    <property type="project" value="UniProtKB-SubCell"/>
</dbReference>
<accession>A0A6M0CGB7</accession>
<evidence type="ECO:0000313" key="8">
    <source>
        <dbReference type="Proteomes" id="UP000474296"/>
    </source>
</evidence>
<evidence type="ECO:0000256" key="4">
    <source>
        <dbReference type="ARBA" id="ARBA00022989"/>
    </source>
</evidence>
<organism evidence="7 8">
    <name type="scientific">Spongiivirga citrea</name>
    <dbReference type="NCBI Taxonomy" id="1481457"/>
    <lineage>
        <taxon>Bacteria</taxon>
        <taxon>Pseudomonadati</taxon>
        <taxon>Bacteroidota</taxon>
        <taxon>Flavobacteriia</taxon>
        <taxon>Flavobacteriales</taxon>
        <taxon>Flavobacteriaceae</taxon>
        <taxon>Spongiivirga</taxon>
    </lineage>
</organism>
<keyword evidence="8" id="KW-1185">Reference proteome</keyword>
<evidence type="ECO:0000256" key="3">
    <source>
        <dbReference type="ARBA" id="ARBA00022692"/>
    </source>
</evidence>
<reference evidence="7 8" key="1">
    <citation type="submission" date="2020-01" db="EMBL/GenBank/DDBJ databases">
        <title>Spongiivirga citrea KCTC 32990T.</title>
        <authorList>
            <person name="Wang G."/>
        </authorList>
    </citation>
    <scope>NUCLEOTIDE SEQUENCE [LARGE SCALE GENOMIC DNA]</scope>
    <source>
        <strain evidence="7 8">KCTC 32990</strain>
    </source>
</reference>
<feature type="transmembrane region" description="Helical" evidence="6">
    <location>
        <begin position="188"/>
        <end position="206"/>
    </location>
</feature>
<keyword evidence="3 6" id="KW-0812">Transmembrane</keyword>
<comment type="caution">
    <text evidence="7">The sequence shown here is derived from an EMBL/GenBank/DDBJ whole genome shotgun (WGS) entry which is preliminary data.</text>
</comment>
<evidence type="ECO:0000256" key="2">
    <source>
        <dbReference type="ARBA" id="ARBA00022475"/>
    </source>
</evidence>
<dbReference type="AlphaFoldDB" id="A0A6M0CGB7"/>
<feature type="transmembrane region" description="Helical" evidence="6">
    <location>
        <begin position="6"/>
        <end position="29"/>
    </location>
</feature>
<evidence type="ECO:0000256" key="1">
    <source>
        <dbReference type="ARBA" id="ARBA00004651"/>
    </source>
</evidence>
<dbReference type="RefSeq" id="WP_164030755.1">
    <property type="nucleotide sequence ID" value="NZ_JAABOQ010000003.1"/>
</dbReference>
<feature type="transmembrane region" description="Helical" evidence="6">
    <location>
        <begin position="74"/>
        <end position="92"/>
    </location>
</feature>
<proteinExistence type="predicted"/>
<dbReference type="Proteomes" id="UP000474296">
    <property type="component" value="Unassembled WGS sequence"/>
</dbReference>
<dbReference type="InterPro" id="IPR001123">
    <property type="entry name" value="LeuE-type"/>
</dbReference>
<evidence type="ECO:0000313" key="7">
    <source>
        <dbReference type="EMBL" id="NER16946.1"/>
    </source>
</evidence>
<dbReference type="EMBL" id="JAABOQ010000003">
    <property type="protein sequence ID" value="NER16946.1"/>
    <property type="molecule type" value="Genomic_DNA"/>
</dbReference>
<sequence>MGIANHLLFGFLAGFIGVIPPGLLNMTAAKLSIDQGKSKSLLFSLGASLVVIAQVSIAVLASKYLNRHPEIIEVLEKVAIGIFFILAIYFFFKARAERRSDAEVKIHNKKSVFGLGLFLSSINIFPIPFYVAYSTFLSAKSLFSFEKITVSVFVASAAVGTFLALWLYTFLIRKLKEKGEVFANNINYFLAAITLFVAIFTLVRIYNR</sequence>
<gene>
    <name evidence="7" type="ORF">GWK10_06975</name>
</gene>
<evidence type="ECO:0000256" key="6">
    <source>
        <dbReference type="SAM" id="Phobius"/>
    </source>
</evidence>
<evidence type="ECO:0000256" key="5">
    <source>
        <dbReference type="ARBA" id="ARBA00023136"/>
    </source>
</evidence>
<dbReference type="GO" id="GO:0006865">
    <property type="term" value="P:amino acid transport"/>
    <property type="evidence" value="ECO:0007669"/>
    <property type="project" value="InterPro"/>
</dbReference>
<keyword evidence="5 6" id="KW-0472">Membrane</keyword>
<feature type="transmembrane region" description="Helical" evidence="6">
    <location>
        <begin position="112"/>
        <end position="136"/>
    </location>
</feature>
<name>A0A6M0CGB7_9FLAO</name>
<dbReference type="Pfam" id="PF01810">
    <property type="entry name" value="LysE"/>
    <property type="match status" value="1"/>
</dbReference>
<feature type="transmembrane region" description="Helical" evidence="6">
    <location>
        <begin position="148"/>
        <end position="168"/>
    </location>
</feature>
<comment type="subcellular location">
    <subcellularLocation>
        <location evidence="1">Cell membrane</location>
        <topology evidence="1">Multi-pass membrane protein</topology>
    </subcellularLocation>
</comment>
<keyword evidence="4 6" id="KW-1133">Transmembrane helix</keyword>
<protein>
    <submittedName>
        <fullName evidence="7">Lysine transporter LysE</fullName>
    </submittedName>
</protein>